<reference evidence="1 2" key="1">
    <citation type="submission" date="2019-12" db="EMBL/GenBank/DDBJ databases">
        <title>The draft genomic sequence of strain Chitinophaga oryziterrae JCM 16595.</title>
        <authorList>
            <person name="Zhang X."/>
        </authorList>
    </citation>
    <scope>NUCLEOTIDE SEQUENCE [LARGE SCALE GENOMIC DNA]</scope>
    <source>
        <strain evidence="1 2">JCM 16595</strain>
    </source>
</reference>
<dbReference type="InterPro" id="IPR032593">
    <property type="entry name" value="DUF4907"/>
</dbReference>
<comment type="caution">
    <text evidence="1">The sequence shown here is derived from an EMBL/GenBank/DDBJ whole genome shotgun (WGS) entry which is preliminary data.</text>
</comment>
<gene>
    <name evidence="1" type="ORF">GO495_09850</name>
</gene>
<keyword evidence="2" id="KW-1185">Reference proteome</keyword>
<dbReference type="AlphaFoldDB" id="A0A6N8J8E9"/>
<accession>A0A6N8J8E9</accession>
<proteinExistence type="predicted"/>
<dbReference type="Proteomes" id="UP000468388">
    <property type="component" value="Unassembled WGS sequence"/>
</dbReference>
<evidence type="ECO:0000313" key="1">
    <source>
        <dbReference type="EMBL" id="MVT40881.1"/>
    </source>
</evidence>
<name>A0A6N8J8E9_9BACT</name>
<sequence length="130" mass="14569">MIVMNSSLFRKTILMTKTSFYLLIIIALATSCQQKQQAKNIEITAVHDSIAVIPFELEGGGSWGFKINIGHKTFIYQDIIPTVAGRHYFQTKEDARKVGDLMVAKMRSNGKSFPVISKQELMDMKIAGVE</sequence>
<evidence type="ECO:0000313" key="2">
    <source>
        <dbReference type="Proteomes" id="UP000468388"/>
    </source>
</evidence>
<organism evidence="1 2">
    <name type="scientific">Chitinophaga oryziterrae</name>
    <dbReference type="NCBI Taxonomy" id="1031224"/>
    <lineage>
        <taxon>Bacteria</taxon>
        <taxon>Pseudomonadati</taxon>
        <taxon>Bacteroidota</taxon>
        <taxon>Chitinophagia</taxon>
        <taxon>Chitinophagales</taxon>
        <taxon>Chitinophagaceae</taxon>
        <taxon>Chitinophaga</taxon>
    </lineage>
</organism>
<dbReference type="Pfam" id="PF16250">
    <property type="entry name" value="DUF4907"/>
    <property type="match status" value="1"/>
</dbReference>
<dbReference type="EMBL" id="WRXO01000002">
    <property type="protein sequence ID" value="MVT40881.1"/>
    <property type="molecule type" value="Genomic_DNA"/>
</dbReference>
<protein>
    <submittedName>
        <fullName evidence="1">DUF4907 domain-containing protein</fullName>
    </submittedName>
</protein>